<comment type="caution">
    <text evidence="5">The sequence shown here is derived from an EMBL/GenBank/DDBJ whole genome shotgun (WGS) entry which is preliminary data.</text>
</comment>
<dbReference type="InterPro" id="IPR045002">
    <property type="entry name" value="Ech1-like"/>
</dbReference>
<evidence type="ECO:0000256" key="1">
    <source>
        <dbReference type="ARBA" id="ARBA00005254"/>
    </source>
</evidence>
<organism evidence="5 6">
    <name type="scientific">Photobacterium swingsii</name>
    <dbReference type="NCBI Taxonomy" id="680026"/>
    <lineage>
        <taxon>Bacteria</taxon>
        <taxon>Pseudomonadati</taxon>
        <taxon>Pseudomonadota</taxon>
        <taxon>Gammaproteobacteria</taxon>
        <taxon>Vibrionales</taxon>
        <taxon>Vibrionaceae</taxon>
        <taxon>Photobacterium</taxon>
    </lineage>
</organism>
<comment type="similarity">
    <text evidence="1 3">Belongs to the enoyl-CoA hydratase/isomerase family.</text>
</comment>
<evidence type="ECO:0000313" key="6">
    <source>
        <dbReference type="Proteomes" id="UP000240481"/>
    </source>
</evidence>
<dbReference type="AlphaFoldDB" id="A0A0J8V6Z1"/>
<dbReference type="OrthoDB" id="9807606at2"/>
<feature type="region of interest" description="Disordered" evidence="4">
    <location>
        <begin position="253"/>
        <end position="274"/>
    </location>
</feature>
<gene>
    <name evidence="5" type="ORF">C9I94_23180</name>
</gene>
<dbReference type="PANTHER" id="PTHR43149:SF1">
    <property type="entry name" value="DELTA(3,5)-DELTA(2,4)-DIENOYL-COA ISOMERASE, MITOCHONDRIAL"/>
    <property type="match status" value="1"/>
</dbReference>
<protein>
    <submittedName>
        <fullName evidence="5">Crotonase/enoyl-CoA hydratase family protein</fullName>
    </submittedName>
</protein>
<dbReference type="RefSeq" id="WP_048900292.1">
    <property type="nucleotide sequence ID" value="NZ_AP024853.1"/>
</dbReference>
<dbReference type="STRING" id="680026.AB733_19520"/>
<dbReference type="GO" id="GO:0016853">
    <property type="term" value="F:isomerase activity"/>
    <property type="evidence" value="ECO:0007669"/>
    <property type="project" value="UniProtKB-KW"/>
</dbReference>
<dbReference type="InterPro" id="IPR018376">
    <property type="entry name" value="Enoyl-CoA_hyd/isom_CS"/>
</dbReference>
<evidence type="ECO:0000313" key="5">
    <source>
        <dbReference type="EMBL" id="PSW19714.1"/>
    </source>
</evidence>
<dbReference type="Pfam" id="PF00378">
    <property type="entry name" value="ECH_1"/>
    <property type="match status" value="1"/>
</dbReference>
<evidence type="ECO:0000256" key="4">
    <source>
        <dbReference type="SAM" id="MobiDB-lite"/>
    </source>
</evidence>
<dbReference type="Proteomes" id="UP000240481">
    <property type="component" value="Unassembled WGS sequence"/>
</dbReference>
<dbReference type="EMBL" id="PYLZ01000019">
    <property type="protein sequence ID" value="PSW19714.1"/>
    <property type="molecule type" value="Genomic_DNA"/>
</dbReference>
<keyword evidence="6" id="KW-1185">Reference proteome</keyword>
<accession>A0A0J8V6Z1</accession>
<dbReference type="Gene3D" id="3.90.226.10">
    <property type="entry name" value="2-enoyl-CoA Hydratase, Chain A, domain 1"/>
    <property type="match status" value="1"/>
</dbReference>
<dbReference type="PROSITE" id="PS00166">
    <property type="entry name" value="ENOYL_COA_HYDRATASE"/>
    <property type="match status" value="1"/>
</dbReference>
<dbReference type="CDD" id="cd06558">
    <property type="entry name" value="crotonase-like"/>
    <property type="match status" value="1"/>
</dbReference>
<proteinExistence type="inferred from homology"/>
<dbReference type="NCBIfam" id="NF005699">
    <property type="entry name" value="PRK07509.1"/>
    <property type="match status" value="1"/>
</dbReference>
<feature type="compositionally biased region" description="Basic and acidic residues" evidence="4">
    <location>
        <begin position="255"/>
        <end position="274"/>
    </location>
</feature>
<dbReference type="InterPro" id="IPR001753">
    <property type="entry name" value="Enoyl-CoA_hydra/iso"/>
</dbReference>
<reference evidence="5 6" key="1">
    <citation type="submission" date="2018-01" db="EMBL/GenBank/DDBJ databases">
        <title>Whole genome sequencing of Histamine producing bacteria.</title>
        <authorList>
            <person name="Butler K."/>
        </authorList>
    </citation>
    <scope>NUCLEOTIDE SEQUENCE [LARGE SCALE GENOMIC DNA]</scope>
    <source>
        <strain evidence="5 6">DSM 24669</strain>
    </source>
</reference>
<evidence type="ECO:0000256" key="3">
    <source>
        <dbReference type="RuleBase" id="RU003707"/>
    </source>
</evidence>
<dbReference type="PANTHER" id="PTHR43149">
    <property type="entry name" value="ENOYL-COA HYDRATASE"/>
    <property type="match status" value="1"/>
</dbReference>
<name>A0A0J8V6Z1_9GAMM</name>
<keyword evidence="2" id="KW-0413">Isomerase</keyword>
<evidence type="ECO:0000256" key="2">
    <source>
        <dbReference type="ARBA" id="ARBA00023235"/>
    </source>
</evidence>
<dbReference type="SUPFAM" id="SSF52096">
    <property type="entry name" value="ClpP/crotonase"/>
    <property type="match status" value="1"/>
</dbReference>
<dbReference type="InterPro" id="IPR029045">
    <property type="entry name" value="ClpP/crotonase-like_dom_sf"/>
</dbReference>
<sequence>MTWNKLTVEEVDSIVTVTLNRPDKLNALDMEMFQELDAVSRSLIKRRDIRAVIVKGAKGNFSSGLDIKSVATSKAKALKLLAKWLPGNANLAQRVSRNWRAIPVPVVAVLEGRCYGGGLQIALGADLRFATETTELSIMEVRWGLVPDMGGLLSLREIVGRDVAMQLTMTGDVVSGRVAKELGLITAVHDDPLSAAQAFCQQVSQASPDAIAAIKHSTNRSWLSSERMLLARETLSQIRLLLGKNFFIAGKRQRQTSDPDSSKQYDYQERQSFW</sequence>